<name>A0A6A0H4W3_HYAAZ</name>
<keyword evidence="3" id="KW-0393">Immunoglobulin domain</keyword>
<feature type="non-terminal residue" evidence="6">
    <location>
        <position position="192"/>
    </location>
</feature>
<keyword evidence="2" id="KW-1015">Disulfide bond</keyword>
<reference evidence="6" key="2">
    <citation type="journal article" date="2018" name="Environ. Sci. Technol.">
        <title>The Toxicogenome of Hyalella azteca: A Model for Sediment Ecotoxicology and Evolutionary Toxicology.</title>
        <authorList>
            <person name="Poynton H.C."/>
            <person name="Hasenbein S."/>
            <person name="Benoit J.B."/>
            <person name="Sepulveda M.S."/>
            <person name="Poelchau M.F."/>
            <person name="Hughes D.S.T."/>
            <person name="Murali S.C."/>
            <person name="Chen S."/>
            <person name="Glastad K.M."/>
            <person name="Goodisman M.A.D."/>
            <person name="Werren J.H."/>
            <person name="Vineis J.H."/>
            <person name="Bowen J.L."/>
            <person name="Friedrich M."/>
            <person name="Jones J."/>
            <person name="Robertson H.M."/>
            <person name="Feyereisen R."/>
            <person name="Mechler-Hickson A."/>
            <person name="Mathers N."/>
            <person name="Lee C.E."/>
            <person name="Colbourne J.K."/>
            <person name="Biales A."/>
            <person name="Johnston J.S."/>
            <person name="Wellborn G.A."/>
            <person name="Rosendale A.J."/>
            <person name="Cridge A.G."/>
            <person name="Munoz-Torres M.C."/>
            <person name="Bain P.A."/>
            <person name="Manny A.R."/>
            <person name="Major K.M."/>
            <person name="Lambert F.N."/>
            <person name="Vulpe C.D."/>
            <person name="Tuck P."/>
            <person name="Blalock B.J."/>
            <person name="Lin Y.Y."/>
            <person name="Smith M.E."/>
            <person name="Ochoa-Acuna H."/>
            <person name="Chen M.M."/>
            <person name="Childers C.P."/>
            <person name="Qu J."/>
            <person name="Dugan S."/>
            <person name="Lee S.L."/>
            <person name="Chao H."/>
            <person name="Dinh H."/>
            <person name="Han Y."/>
            <person name="Doddapaneni H."/>
            <person name="Worley K.C."/>
            <person name="Muzny D.M."/>
            <person name="Gibbs R.A."/>
            <person name="Richards S."/>
        </authorList>
    </citation>
    <scope>NUCLEOTIDE SEQUENCE</scope>
    <source>
        <strain evidence="6">HAZT.00-mixed</strain>
        <tissue evidence="6">Whole organism</tissue>
    </source>
</reference>
<dbReference type="InterPro" id="IPR051170">
    <property type="entry name" value="Neural/epithelial_adhesion"/>
</dbReference>
<evidence type="ECO:0000256" key="4">
    <source>
        <dbReference type="SAM" id="Phobius"/>
    </source>
</evidence>
<evidence type="ECO:0000313" key="6">
    <source>
        <dbReference type="EMBL" id="KAA0199718.1"/>
    </source>
</evidence>
<protein>
    <recommendedName>
        <fullName evidence="5">Ig-like domain-containing protein</fullName>
    </recommendedName>
</protein>
<dbReference type="InterPro" id="IPR007110">
    <property type="entry name" value="Ig-like_dom"/>
</dbReference>
<dbReference type="GO" id="GO:0043005">
    <property type="term" value="C:neuron projection"/>
    <property type="evidence" value="ECO:0007669"/>
    <property type="project" value="TreeGrafter"/>
</dbReference>
<dbReference type="AlphaFoldDB" id="A0A6A0H4W3"/>
<keyword evidence="4" id="KW-1133">Transmembrane helix</keyword>
<evidence type="ECO:0000256" key="2">
    <source>
        <dbReference type="ARBA" id="ARBA00023157"/>
    </source>
</evidence>
<feature type="transmembrane region" description="Helical" evidence="4">
    <location>
        <begin position="140"/>
        <end position="160"/>
    </location>
</feature>
<keyword evidence="1" id="KW-0677">Repeat</keyword>
<reference evidence="6" key="3">
    <citation type="submission" date="2019-06" db="EMBL/GenBank/DDBJ databases">
        <authorList>
            <person name="Poynton C."/>
            <person name="Hasenbein S."/>
            <person name="Benoit J.B."/>
            <person name="Sepulveda M.S."/>
            <person name="Poelchau M.F."/>
            <person name="Murali S.C."/>
            <person name="Chen S."/>
            <person name="Glastad K.M."/>
            <person name="Werren J.H."/>
            <person name="Vineis J.H."/>
            <person name="Bowen J.L."/>
            <person name="Friedrich M."/>
            <person name="Jones J."/>
            <person name="Robertson H.M."/>
            <person name="Feyereisen R."/>
            <person name="Mechler-Hickson A."/>
            <person name="Mathers N."/>
            <person name="Lee C.E."/>
            <person name="Colbourne J.K."/>
            <person name="Biales A."/>
            <person name="Johnston J.S."/>
            <person name="Wellborn G.A."/>
            <person name="Rosendale A.J."/>
            <person name="Cridge A.G."/>
            <person name="Munoz-Torres M.C."/>
            <person name="Bain P.A."/>
            <person name="Manny A.R."/>
            <person name="Major K.M."/>
            <person name="Lambert F.N."/>
            <person name="Vulpe C.D."/>
            <person name="Tuck P."/>
            <person name="Blalock B.J."/>
            <person name="Lin Y.-Y."/>
            <person name="Smith M.E."/>
            <person name="Ochoa-Acuna H."/>
            <person name="Chen M.-J.M."/>
            <person name="Childers C.P."/>
            <person name="Qu J."/>
            <person name="Dugan S."/>
            <person name="Lee S.L."/>
            <person name="Chao H."/>
            <person name="Dinh H."/>
            <person name="Han Y."/>
            <person name="Doddapaneni H."/>
            <person name="Worley K.C."/>
            <person name="Muzny D.M."/>
            <person name="Gibbs R.A."/>
            <person name="Richards S."/>
        </authorList>
    </citation>
    <scope>NUCLEOTIDE SEQUENCE</scope>
    <source>
        <strain evidence="6">HAZT.00-mixed</strain>
        <tissue evidence="6">Whole organism</tissue>
    </source>
</reference>
<comment type="caution">
    <text evidence="6">The sequence shown here is derived from an EMBL/GenBank/DDBJ whole genome shotgun (WGS) entry which is preliminary data.</text>
</comment>
<feature type="domain" description="Ig-like" evidence="5">
    <location>
        <begin position="1"/>
        <end position="69"/>
    </location>
</feature>
<dbReference type="InterPro" id="IPR036179">
    <property type="entry name" value="Ig-like_dom_sf"/>
</dbReference>
<sequence>MCVCLLVDQFGGSSVAWVKADTQTLLSIEETMISRNYRLRVTHSDANTWFLHIGKTQLADRGYYMCQVNTIPMLFNKGYLEVIVPPNIVDGETSGDVEVGEDSPSSLHCHATGYPAPTVRFKREDGILIRRGGANGASGMLTNFTLCIVIIFKGILSLFVCSGRYTVTESVVGDTPPVVVSTIRIAGVQAGD</sequence>
<keyword evidence="4" id="KW-0812">Transmembrane</keyword>
<proteinExistence type="predicted"/>
<evidence type="ECO:0000256" key="3">
    <source>
        <dbReference type="ARBA" id="ARBA00023319"/>
    </source>
</evidence>
<dbReference type="EMBL" id="JQDR03006753">
    <property type="protein sequence ID" value="KAA0199718.1"/>
    <property type="molecule type" value="Genomic_DNA"/>
</dbReference>
<reference evidence="6" key="1">
    <citation type="submission" date="2014-08" db="EMBL/GenBank/DDBJ databases">
        <authorList>
            <person name="Murali S."/>
            <person name="Richards S."/>
            <person name="Bandaranaike D."/>
            <person name="Bellair M."/>
            <person name="Blankenburg K."/>
            <person name="Chao H."/>
            <person name="Dinh H."/>
            <person name="Doddapaneni H."/>
            <person name="Dugan-Rocha S."/>
            <person name="Elkadiri S."/>
            <person name="Gnanaolivu R."/>
            <person name="Hughes D."/>
            <person name="Lee S."/>
            <person name="Li M."/>
            <person name="Ming W."/>
            <person name="Munidasa M."/>
            <person name="Muniz J."/>
            <person name="Nguyen L."/>
            <person name="Osuji N."/>
            <person name="Pu L.-L."/>
            <person name="Puazo M."/>
            <person name="Skinner E."/>
            <person name="Qu C."/>
            <person name="Quiroz J."/>
            <person name="Raj R."/>
            <person name="Weissenberger G."/>
            <person name="Xin Y."/>
            <person name="Zou X."/>
            <person name="Han Y."/>
            <person name="Worley K."/>
            <person name="Muzny D."/>
            <person name="Gibbs R."/>
        </authorList>
    </citation>
    <scope>NUCLEOTIDE SEQUENCE</scope>
    <source>
        <strain evidence="6">HAZT.00-mixed</strain>
        <tissue evidence="6">Whole organism</tissue>
    </source>
</reference>
<dbReference type="PANTHER" id="PTHR12231">
    <property type="entry name" value="CTX-RELATED TYPE I TRANSMEMBRANE PROTEIN"/>
    <property type="match status" value="1"/>
</dbReference>
<dbReference type="PANTHER" id="PTHR12231:SF253">
    <property type="entry name" value="DPR-INTERACTING PROTEIN ETA, ISOFORM B-RELATED"/>
    <property type="match status" value="1"/>
</dbReference>
<dbReference type="PROSITE" id="PS50835">
    <property type="entry name" value="IG_LIKE"/>
    <property type="match status" value="1"/>
</dbReference>
<dbReference type="InterPro" id="IPR013783">
    <property type="entry name" value="Ig-like_fold"/>
</dbReference>
<gene>
    <name evidence="6" type="ORF">HAZT_HAZT010372</name>
</gene>
<accession>A0A6A0H4W3</accession>
<dbReference type="SUPFAM" id="SSF48726">
    <property type="entry name" value="Immunoglobulin"/>
    <property type="match status" value="2"/>
</dbReference>
<evidence type="ECO:0000256" key="1">
    <source>
        <dbReference type="ARBA" id="ARBA00022737"/>
    </source>
</evidence>
<organism evidence="6">
    <name type="scientific">Hyalella azteca</name>
    <name type="common">Amphipod</name>
    <dbReference type="NCBI Taxonomy" id="294128"/>
    <lineage>
        <taxon>Eukaryota</taxon>
        <taxon>Metazoa</taxon>
        <taxon>Ecdysozoa</taxon>
        <taxon>Arthropoda</taxon>
        <taxon>Crustacea</taxon>
        <taxon>Multicrustacea</taxon>
        <taxon>Malacostraca</taxon>
        <taxon>Eumalacostraca</taxon>
        <taxon>Peracarida</taxon>
        <taxon>Amphipoda</taxon>
        <taxon>Senticaudata</taxon>
        <taxon>Talitrida</taxon>
        <taxon>Talitroidea</taxon>
        <taxon>Hyalellidae</taxon>
        <taxon>Hyalella</taxon>
    </lineage>
</organism>
<evidence type="ECO:0000259" key="5">
    <source>
        <dbReference type="PROSITE" id="PS50835"/>
    </source>
</evidence>
<keyword evidence="4" id="KW-0472">Membrane</keyword>
<dbReference type="Gene3D" id="2.60.40.10">
    <property type="entry name" value="Immunoglobulins"/>
    <property type="match status" value="2"/>
</dbReference>
<dbReference type="Proteomes" id="UP000711488">
    <property type="component" value="Unassembled WGS sequence"/>
</dbReference>